<keyword evidence="1" id="KW-0175">Coiled coil</keyword>
<organism evidence="3">
    <name type="scientific">viral metagenome</name>
    <dbReference type="NCBI Taxonomy" id="1070528"/>
    <lineage>
        <taxon>unclassified sequences</taxon>
        <taxon>metagenomes</taxon>
        <taxon>organismal metagenomes</taxon>
    </lineage>
</organism>
<proteinExistence type="predicted"/>
<dbReference type="EMBL" id="MN740507">
    <property type="protein sequence ID" value="QHU30427.1"/>
    <property type="molecule type" value="Genomic_DNA"/>
</dbReference>
<reference evidence="3" key="1">
    <citation type="journal article" date="2020" name="Nature">
        <title>Giant virus diversity and host interactions through global metagenomics.</title>
        <authorList>
            <person name="Schulz F."/>
            <person name="Roux S."/>
            <person name="Paez-Espino D."/>
            <person name="Jungbluth S."/>
            <person name="Walsh D.A."/>
            <person name="Denef V.J."/>
            <person name="McMahon K.D."/>
            <person name="Konstantinidis K.T."/>
            <person name="Eloe-Fadrosh E.A."/>
            <person name="Kyrpides N.C."/>
            <person name="Woyke T."/>
        </authorList>
    </citation>
    <scope>NUCLEOTIDE SEQUENCE</scope>
    <source>
        <strain evidence="3">GVMAG-M-3300027833-11</strain>
    </source>
</reference>
<accession>A0A6C0LIU2</accession>
<evidence type="ECO:0000313" key="3">
    <source>
        <dbReference type="EMBL" id="QHU30427.1"/>
    </source>
</evidence>
<name>A0A6C0LIU2_9ZZZZ</name>
<feature type="region of interest" description="Disordered" evidence="2">
    <location>
        <begin position="1350"/>
        <end position="1403"/>
    </location>
</feature>
<sequence length="1403" mass="155236">MANAHAQQLTQLNIGKADAVHDLGQSGRVSTDDLELCRLALGDMLKDINTPSSNAIDALDHMNQGLAGITSSLVQNTGGGNEGTYERHYARSIYPDGYQTISYQNILDGYFQWEAQGKPGERPLGWLNYTGFRSQASKATDITQLSQKGINPAQLNAIPVGAKQLMLTPTSNYGSLEIIWDETNTNYQEWDMYNERNQRIICDFITKYLYPGRKTIDKGVFVFDANAGSIKELFNSLDQISSEINPMVLADSAGTSMSQLGQKGSGRNAFCFPFTMDSAFKTSANIHTGTFDPNPEFSTDFFFTKQINPSGNPLQYTNETYNMFVFSFVINFTNAQGQTINQRWEVPFSDSGPSSGPSVPYLGEVIASIRKAYYANQTNTNRMIADFVQLNPRPSMGSIMDITDQITDMMKFLNSQGMTTSHICLFIERLAMDVKKCGDWEQIQSVMTSMNTCPTEIGTAMMCTGDYLCSAKARLEGLNGVWHHEGPGGATGWKLQLFRSPDLSDPDMAESINIVDNARRVLPLLYLASKPGVNEIYNRLTELKNKTAHAVQVLKEKIGDPPPDVVGQETIMADPTMFPDIFSTICLANVSSTASKRIDILQNLVNLLTQVGGLANIRTVITKAESAITNFQIANSSGQLQQYITAYSTDFTTWKQINDAYAFHQPTIIAVLLDLTFSEEIINTLTTSQGDVTADDITQKICSSDATVLKPNTNIVNNEFECGIAFHYNYEDMNEVAAKQSNINSKREQLEHTMQELTRTMNTYANAQAIAADYGAKTKIGTDFNAVITILVGYMNDTANNRDYKRTAASTTNFDEIDIANIAKNALLMSIKIPDKLGRRWSNTIDDIIDKYKALGDTVALFKDLASNTTNILWRQVLPMFYAKLGFPGFAGGSQVGGGLGGPTIAANMDLREEQALTSYFDSVISTVIGYCRNVTSQIAGSIVNPEDYMNKLISFNQKNLSAFDLARAALIKGLLVHPITGRLVYGPPTRNPATLMRMMSSKIITQLSSLFNLVVNGNPIFYLPGVDATMQQGMWKIVTEDSLENLARNTSLPTRPDSNTILTALVYTTLIGDIWGPSLQDTFKNAYDNLYVSNVNPALPDTETIFNANPIDYKGLITLPYVARSVAEKILIFPPKAGGTIETGKYSSLQFLKSPLTEIIFEKGSMARWASMGRFDLWTELNQDDGAGAAQPQSPYPTFTTDAQFANDVLTDLYNASSAVVSNTIDDIDTSKLGFGIANIPNSYYGSDISSVSSKIITDAQVACDAFIAQSYQEAEQAMGAQYANQLQQQQANQIVLFNREIFRQLVAFAIAYQKRYVLPEALRDNANKASQSLKMQDTQLYQNIPRMISVGAGRKRTKKRKQRPRKTRGRKTSARKARGNIIKKKLTRRIKKRPRKTRSKH</sequence>
<feature type="compositionally biased region" description="Basic residues" evidence="2">
    <location>
        <begin position="1355"/>
        <end position="1403"/>
    </location>
</feature>
<feature type="coiled-coil region" evidence="1">
    <location>
        <begin position="736"/>
        <end position="767"/>
    </location>
</feature>
<protein>
    <submittedName>
        <fullName evidence="3">Uncharacterized protein</fullName>
    </submittedName>
</protein>
<evidence type="ECO:0000256" key="2">
    <source>
        <dbReference type="SAM" id="MobiDB-lite"/>
    </source>
</evidence>
<evidence type="ECO:0000256" key="1">
    <source>
        <dbReference type="SAM" id="Coils"/>
    </source>
</evidence>